<dbReference type="Gene3D" id="1.10.2000.10">
    <property type="entry name" value="Frizzled cysteine-rich domain"/>
    <property type="match status" value="1"/>
</dbReference>
<feature type="signal peptide" evidence="4">
    <location>
        <begin position="1"/>
        <end position="24"/>
    </location>
</feature>
<evidence type="ECO:0000256" key="2">
    <source>
        <dbReference type="ARBA" id="ARBA00023157"/>
    </source>
</evidence>
<evidence type="ECO:0000259" key="5">
    <source>
        <dbReference type="PROSITE" id="PS50038"/>
    </source>
</evidence>
<feature type="disulfide bond" evidence="3">
    <location>
        <begin position="119"/>
        <end position="143"/>
    </location>
</feature>
<dbReference type="AlphaFoldDB" id="A0A3P6TMY9"/>
<comment type="caution">
    <text evidence="3">Lacks conserved residue(s) required for the propagation of feature annotation.</text>
</comment>
<dbReference type="InterPro" id="IPR015526">
    <property type="entry name" value="Frizzled/SFRP"/>
</dbReference>
<protein>
    <recommendedName>
        <fullName evidence="5">FZ domain-containing protein</fullName>
    </recommendedName>
</protein>
<reference evidence="6 7" key="1">
    <citation type="submission" date="2018-11" db="EMBL/GenBank/DDBJ databases">
        <authorList>
            <consortium name="Pathogen Informatics"/>
        </authorList>
    </citation>
    <scope>NUCLEOTIDE SEQUENCE [LARGE SCALE GENOMIC DNA]</scope>
</reference>
<feature type="chain" id="PRO_5018154660" description="FZ domain-containing protein" evidence="4">
    <location>
        <begin position="25"/>
        <end position="180"/>
    </location>
</feature>
<dbReference type="PANTHER" id="PTHR11309:SF148">
    <property type="entry name" value="SECRETED FRIZZLED-RELATED PROTEIN 1"/>
    <property type="match status" value="1"/>
</dbReference>
<dbReference type="PROSITE" id="PS50038">
    <property type="entry name" value="FZ"/>
    <property type="match status" value="1"/>
</dbReference>
<evidence type="ECO:0000256" key="4">
    <source>
        <dbReference type="SAM" id="SignalP"/>
    </source>
</evidence>
<gene>
    <name evidence="6" type="ORF">DILT_LOCUS3113</name>
</gene>
<dbReference type="GO" id="GO:0017147">
    <property type="term" value="F:Wnt-protein binding"/>
    <property type="evidence" value="ECO:0007669"/>
    <property type="project" value="TreeGrafter"/>
</dbReference>
<evidence type="ECO:0000256" key="1">
    <source>
        <dbReference type="ARBA" id="ARBA00022473"/>
    </source>
</evidence>
<organism evidence="6 7">
    <name type="scientific">Dibothriocephalus latus</name>
    <name type="common">Fish tapeworm</name>
    <name type="synonym">Diphyllobothrium latum</name>
    <dbReference type="NCBI Taxonomy" id="60516"/>
    <lineage>
        <taxon>Eukaryota</taxon>
        <taxon>Metazoa</taxon>
        <taxon>Spiralia</taxon>
        <taxon>Lophotrochozoa</taxon>
        <taxon>Platyhelminthes</taxon>
        <taxon>Cestoda</taxon>
        <taxon>Eucestoda</taxon>
        <taxon>Diphyllobothriidea</taxon>
        <taxon>Diphyllobothriidae</taxon>
        <taxon>Dibothriocephalus</taxon>
    </lineage>
</organism>
<keyword evidence="7" id="KW-1185">Reference proteome</keyword>
<dbReference type="OrthoDB" id="5985572at2759"/>
<keyword evidence="1" id="KW-0217">Developmental protein</keyword>
<dbReference type="EMBL" id="UYRU01043146">
    <property type="protein sequence ID" value="VDK80490.1"/>
    <property type="molecule type" value="Genomic_DNA"/>
</dbReference>
<evidence type="ECO:0000256" key="3">
    <source>
        <dbReference type="PROSITE-ProRule" id="PRU00090"/>
    </source>
</evidence>
<dbReference type="SMART" id="SM00063">
    <property type="entry name" value="FRI"/>
    <property type="match status" value="1"/>
</dbReference>
<dbReference type="InterPro" id="IPR036790">
    <property type="entry name" value="Frizzled_dom_sf"/>
</dbReference>
<dbReference type="SUPFAM" id="SSF63501">
    <property type="entry name" value="Frizzled cysteine-rich domain"/>
    <property type="match status" value="1"/>
</dbReference>
<keyword evidence="2 3" id="KW-1015">Disulfide bond</keyword>
<dbReference type="InterPro" id="IPR020067">
    <property type="entry name" value="Frizzled_dom"/>
</dbReference>
<accession>A0A3P6TMY9</accession>
<proteinExistence type="predicted"/>
<dbReference type="Pfam" id="PF01392">
    <property type="entry name" value="Fz"/>
    <property type="match status" value="1"/>
</dbReference>
<evidence type="ECO:0000313" key="6">
    <source>
        <dbReference type="EMBL" id="VDK80490.1"/>
    </source>
</evidence>
<feature type="domain" description="FZ" evidence="5">
    <location>
        <begin position="47"/>
        <end position="157"/>
    </location>
</feature>
<dbReference type="PANTHER" id="PTHR11309">
    <property type="entry name" value="FRIZZLED"/>
    <property type="match status" value="1"/>
</dbReference>
<dbReference type="Proteomes" id="UP000281553">
    <property type="component" value="Unassembled WGS sequence"/>
</dbReference>
<evidence type="ECO:0000313" key="7">
    <source>
        <dbReference type="Proteomes" id="UP000281553"/>
    </source>
</evidence>
<name>A0A3P6TMY9_DIBLA</name>
<dbReference type="GO" id="GO:0060070">
    <property type="term" value="P:canonical Wnt signaling pathway"/>
    <property type="evidence" value="ECO:0007669"/>
    <property type="project" value="TreeGrafter"/>
</dbReference>
<dbReference type="GO" id="GO:0005615">
    <property type="term" value="C:extracellular space"/>
    <property type="evidence" value="ECO:0007669"/>
    <property type="project" value="TreeGrafter"/>
</dbReference>
<sequence>MVLLHSFYSAHLLLLLLSPPYCAGFLASWGSSSGGGGGVSSASFIQCPEIPPDMIFCSSSLSYRHSAGLRESVQADNVWIALLTSHCHPQLMKFVCSIYNPLCLQSHQIMPIQPCREFCEEVHSECISRMSMFGFKWPTHVNCAQFPREEESMCISSKRETGKAVLISAWFLSVAFDLPS</sequence>
<keyword evidence="4" id="KW-0732">Signal</keyword>
<dbReference type="GO" id="GO:0035567">
    <property type="term" value="P:non-canonical Wnt signaling pathway"/>
    <property type="evidence" value="ECO:0007669"/>
    <property type="project" value="TreeGrafter"/>
</dbReference>